<evidence type="ECO:0000313" key="2">
    <source>
        <dbReference type="Proteomes" id="UP000646548"/>
    </source>
</evidence>
<reference evidence="1" key="1">
    <citation type="journal article" name="BMC Genomics">
        <title>Long-read sequencing and de novo genome assembly of marine medaka (Oryzias melastigma).</title>
        <authorList>
            <person name="Liang P."/>
            <person name="Saqib H.S.A."/>
            <person name="Ni X."/>
            <person name="Shen Y."/>
        </authorList>
    </citation>
    <scope>NUCLEOTIDE SEQUENCE</scope>
    <source>
        <strain evidence="1">Bigg-433</strain>
    </source>
</reference>
<gene>
    <name evidence="1" type="ORF">FQA47_008043</name>
</gene>
<dbReference type="AlphaFoldDB" id="A0A834CML9"/>
<proteinExistence type="predicted"/>
<name>A0A834CML9_ORYME</name>
<organism evidence="1 2">
    <name type="scientific">Oryzias melastigma</name>
    <name type="common">Marine medaka</name>
    <dbReference type="NCBI Taxonomy" id="30732"/>
    <lineage>
        <taxon>Eukaryota</taxon>
        <taxon>Metazoa</taxon>
        <taxon>Chordata</taxon>
        <taxon>Craniata</taxon>
        <taxon>Vertebrata</taxon>
        <taxon>Euteleostomi</taxon>
        <taxon>Actinopterygii</taxon>
        <taxon>Neopterygii</taxon>
        <taxon>Teleostei</taxon>
        <taxon>Neoteleostei</taxon>
        <taxon>Acanthomorphata</taxon>
        <taxon>Ovalentaria</taxon>
        <taxon>Atherinomorphae</taxon>
        <taxon>Beloniformes</taxon>
        <taxon>Adrianichthyidae</taxon>
        <taxon>Oryziinae</taxon>
        <taxon>Oryzias</taxon>
    </lineage>
</organism>
<comment type="caution">
    <text evidence="1">The sequence shown here is derived from an EMBL/GenBank/DDBJ whole genome shotgun (WGS) entry which is preliminary data.</text>
</comment>
<accession>A0A834CML9</accession>
<dbReference type="EMBL" id="WKFB01000201">
    <property type="protein sequence ID" value="KAF6731989.1"/>
    <property type="molecule type" value="Genomic_DNA"/>
</dbReference>
<protein>
    <submittedName>
        <fullName evidence="1">Uncharacterized protein</fullName>
    </submittedName>
</protein>
<dbReference type="Proteomes" id="UP000646548">
    <property type="component" value="Unassembled WGS sequence"/>
</dbReference>
<sequence length="114" mass="12783">MKMTQRNIFTKNTRLRTRVFLQSCSLRIPEDLHPLSSEASGEDMKPGILQMLPISPRSQTKVLVVLYSVYLTTPPPPPCVNICMFFHLSLRGNSCSSEGSEGLLVMKMMSVIHS</sequence>
<evidence type="ECO:0000313" key="1">
    <source>
        <dbReference type="EMBL" id="KAF6731989.1"/>
    </source>
</evidence>